<dbReference type="GO" id="GO:0003677">
    <property type="term" value="F:DNA binding"/>
    <property type="evidence" value="ECO:0007669"/>
    <property type="project" value="TreeGrafter"/>
</dbReference>
<sequence length="424" mass="48106">MVEKTARILLCVVFALTWSYIICKTWQGPTVERPLRVGAFNIQNLGNSKMSNKTVMDIVNKVLLRYDLVLVQEIVTLDETMMEDVLKNLNKLNKVKGSKYVMTISERLGRGNAKEQYAYIYRNDKFKLLGAHSYPDREDDFMRPPYIAHFSTPTLRHISSMIAIGIHTQPKNAANETSSLAQVYDYAAKKFKEKNAILMGDMNAGCANVRISDWNLIDIWRREEFTWLITHDIDTTQSLNCCPYDRIITAGDDMLDAVVDFSAQAYKFRDELGISSELGLAVSDHWPVEVLLKGGTSQQAKVNLKPSLCLTLEDIRQRTFPAQLRSQKTTFGFTIETTETSSELYASSEEGDTLLQNLQKLQAKYPQLISSEILDTLFYKVEHGALSDPSANDDLEKDTYTILIEFSFSDETTTLHYCTATTIN</sequence>
<comment type="similarity">
    <text evidence="1">Belongs to the DNase I family.</text>
</comment>
<proteinExistence type="evidence at transcript level"/>
<keyword evidence="2" id="KW-0540">Nuclease</keyword>
<dbReference type="EMBL" id="IAAA01005830">
    <property type="protein sequence ID" value="LAA03317.1"/>
    <property type="molecule type" value="mRNA"/>
</dbReference>
<evidence type="ECO:0000313" key="5">
    <source>
        <dbReference type="EMBL" id="LAA03317.1"/>
    </source>
</evidence>
<reference evidence="5" key="1">
    <citation type="journal article" date="2016" name="Mol. Ecol. Resour.">
        <title>Evaluation of the impact of RNA preservation methods of spiders for de novo transcriptome assembly.</title>
        <authorList>
            <person name="Kono N."/>
            <person name="Nakamura H."/>
            <person name="Ito Y."/>
            <person name="Tomita M."/>
            <person name="Arakawa K."/>
        </authorList>
    </citation>
    <scope>NUCLEOTIDE SEQUENCE</scope>
    <source>
        <tissue evidence="5">Whole body</tissue>
    </source>
</reference>
<dbReference type="SUPFAM" id="SSF56219">
    <property type="entry name" value="DNase I-like"/>
    <property type="match status" value="1"/>
</dbReference>
<organism evidence="5">
    <name type="scientific">Parasteatoda tepidariorum</name>
    <name type="common">Common house spider</name>
    <name type="synonym">Achaearanea tepidariorum</name>
    <dbReference type="NCBI Taxonomy" id="114398"/>
    <lineage>
        <taxon>Eukaryota</taxon>
        <taxon>Metazoa</taxon>
        <taxon>Ecdysozoa</taxon>
        <taxon>Arthropoda</taxon>
        <taxon>Chelicerata</taxon>
        <taxon>Arachnida</taxon>
        <taxon>Araneae</taxon>
        <taxon>Araneomorphae</taxon>
        <taxon>Entelegynae</taxon>
        <taxon>Araneoidea</taxon>
        <taxon>Theridiidae</taxon>
        <taxon>Parasteatoda</taxon>
    </lineage>
</organism>
<evidence type="ECO:0000256" key="1">
    <source>
        <dbReference type="ARBA" id="ARBA00007359"/>
    </source>
</evidence>
<feature type="domain" description="Endonuclease/exonuclease/phosphatase" evidence="4">
    <location>
        <begin position="39"/>
        <end position="228"/>
    </location>
</feature>
<dbReference type="SMART" id="SM00476">
    <property type="entry name" value="DNaseIc"/>
    <property type="match status" value="1"/>
</dbReference>
<dbReference type="GO" id="GO:0005634">
    <property type="term" value="C:nucleus"/>
    <property type="evidence" value="ECO:0007669"/>
    <property type="project" value="TreeGrafter"/>
</dbReference>
<dbReference type="OrthoDB" id="6410211at2759"/>
<dbReference type="Pfam" id="PF03372">
    <property type="entry name" value="Exo_endo_phos"/>
    <property type="match status" value="1"/>
</dbReference>
<dbReference type="InterPro" id="IPR036691">
    <property type="entry name" value="Endo/exonu/phosph_ase_sf"/>
</dbReference>
<dbReference type="PANTHER" id="PTHR11371:SF31">
    <property type="entry name" value="EXTRACELLULAR NUCLEASE"/>
    <property type="match status" value="1"/>
</dbReference>
<name>A0A2L2Y5P4_PARTP</name>
<accession>A0A2L2Y5P4</accession>
<evidence type="ECO:0000259" key="4">
    <source>
        <dbReference type="Pfam" id="PF03372"/>
    </source>
</evidence>
<dbReference type="AlphaFoldDB" id="A0A2L2Y5P4"/>
<evidence type="ECO:0000256" key="2">
    <source>
        <dbReference type="ARBA" id="ARBA00022722"/>
    </source>
</evidence>
<protein>
    <submittedName>
        <fullName evidence="5">Deoxyribonuclease-1</fullName>
    </submittedName>
</protein>
<keyword evidence="3" id="KW-0378">Hydrolase</keyword>
<dbReference type="Gene3D" id="3.60.10.10">
    <property type="entry name" value="Endonuclease/exonuclease/phosphatase"/>
    <property type="match status" value="1"/>
</dbReference>
<dbReference type="InterPro" id="IPR016202">
    <property type="entry name" value="DNase_I"/>
</dbReference>
<dbReference type="PANTHER" id="PTHR11371">
    <property type="entry name" value="DEOXYRIBONUCLEASE"/>
    <property type="match status" value="1"/>
</dbReference>
<dbReference type="PRINTS" id="PR00130">
    <property type="entry name" value="DNASEI"/>
</dbReference>
<evidence type="ECO:0000256" key="3">
    <source>
        <dbReference type="ARBA" id="ARBA00022801"/>
    </source>
</evidence>
<dbReference type="GO" id="GO:0006308">
    <property type="term" value="P:DNA catabolic process"/>
    <property type="evidence" value="ECO:0007669"/>
    <property type="project" value="InterPro"/>
</dbReference>
<dbReference type="GO" id="GO:0004530">
    <property type="term" value="F:deoxyribonuclease I activity"/>
    <property type="evidence" value="ECO:0007669"/>
    <property type="project" value="TreeGrafter"/>
</dbReference>
<dbReference type="InterPro" id="IPR005135">
    <property type="entry name" value="Endo/exonuclease/phosphatase"/>
</dbReference>